<comment type="similarity">
    <text evidence="1">Belongs to the peptidase M10A family.</text>
</comment>
<organism evidence="14 15">
    <name type="scientific">Mytilus coruscus</name>
    <name type="common">Sea mussel</name>
    <dbReference type="NCBI Taxonomy" id="42192"/>
    <lineage>
        <taxon>Eukaryota</taxon>
        <taxon>Metazoa</taxon>
        <taxon>Spiralia</taxon>
        <taxon>Lophotrochozoa</taxon>
        <taxon>Mollusca</taxon>
        <taxon>Bivalvia</taxon>
        <taxon>Autobranchia</taxon>
        <taxon>Pteriomorphia</taxon>
        <taxon>Mytilida</taxon>
        <taxon>Mytiloidea</taxon>
        <taxon>Mytilidae</taxon>
        <taxon>Mytilinae</taxon>
        <taxon>Mytilus</taxon>
    </lineage>
</organism>
<evidence type="ECO:0000256" key="11">
    <source>
        <dbReference type="PIRSR" id="PIRSR621190-2"/>
    </source>
</evidence>
<dbReference type="OrthoDB" id="406838at2759"/>
<evidence type="ECO:0000256" key="4">
    <source>
        <dbReference type="ARBA" id="ARBA00022729"/>
    </source>
</evidence>
<feature type="binding site" evidence="11">
    <location>
        <position position="239"/>
    </location>
    <ligand>
        <name>Zn(2+)</name>
        <dbReference type="ChEBI" id="CHEBI:29105"/>
        <label>2</label>
        <note>catalytic</note>
    </ligand>
</feature>
<comment type="cofactor">
    <cofactor evidence="11">
        <name>Ca(2+)</name>
        <dbReference type="ChEBI" id="CHEBI:29108"/>
    </cofactor>
    <text evidence="11">Can bind about 5 Ca(2+) ions per subunit.</text>
</comment>
<dbReference type="PRINTS" id="PR00138">
    <property type="entry name" value="MATRIXIN"/>
</dbReference>
<dbReference type="EC" id="3.4.24.80" evidence="14"/>
<feature type="binding site" evidence="11">
    <location>
        <position position="189"/>
    </location>
    <ligand>
        <name>Zn(2+)</name>
        <dbReference type="ChEBI" id="CHEBI:29105"/>
        <label>1</label>
    </ligand>
</feature>
<dbReference type="InterPro" id="IPR036365">
    <property type="entry name" value="PGBD-like_sf"/>
</dbReference>
<feature type="active site" evidence="9">
    <location>
        <position position="222"/>
    </location>
</feature>
<dbReference type="SUPFAM" id="SSF47090">
    <property type="entry name" value="PGBD-like"/>
    <property type="match status" value="1"/>
</dbReference>
<evidence type="ECO:0000256" key="3">
    <source>
        <dbReference type="ARBA" id="ARBA00022723"/>
    </source>
</evidence>
<keyword evidence="11" id="KW-0106">Calcium</keyword>
<dbReference type="CDD" id="cd04278">
    <property type="entry name" value="ZnMc_MMP"/>
    <property type="match status" value="1"/>
</dbReference>
<keyword evidence="5 14" id="KW-0378">Hydrolase</keyword>
<dbReference type="GO" id="GO:0004222">
    <property type="term" value="F:metalloendopeptidase activity"/>
    <property type="evidence" value="ECO:0007669"/>
    <property type="project" value="InterPro"/>
</dbReference>
<proteinExistence type="inferred from homology"/>
<feature type="chain" id="PRO_5026976825" evidence="12">
    <location>
        <begin position="19"/>
        <end position="321"/>
    </location>
</feature>
<dbReference type="GO" id="GO:0006508">
    <property type="term" value="P:proteolysis"/>
    <property type="evidence" value="ECO:0007669"/>
    <property type="project" value="UniProtKB-KW"/>
</dbReference>
<feature type="binding site" evidence="11">
    <location>
        <position position="199"/>
    </location>
    <ligand>
        <name>Zn(2+)</name>
        <dbReference type="ChEBI" id="CHEBI:29105"/>
        <label>1</label>
    </ligand>
</feature>
<dbReference type="InterPro" id="IPR001818">
    <property type="entry name" value="Pept_M10_metallopeptidase"/>
</dbReference>
<feature type="binding site" evidence="11">
    <location>
        <position position="201"/>
    </location>
    <ligand>
        <name>Ca(2+)</name>
        <dbReference type="ChEBI" id="CHEBI:29108"/>
        <label>3</label>
    </ligand>
</feature>
<evidence type="ECO:0000256" key="6">
    <source>
        <dbReference type="ARBA" id="ARBA00022833"/>
    </source>
</evidence>
<dbReference type="InterPro" id="IPR024079">
    <property type="entry name" value="MetalloPept_cat_dom_sf"/>
</dbReference>
<evidence type="ECO:0000256" key="12">
    <source>
        <dbReference type="SAM" id="SignalP"/>
    </source>
</evidence>
<dbReference type="PROSITE" id="PS00546">
    <property type="entry name" value="CYSTEINE_SWITCH"/>
    <property type="match status" value="1"/>
</dbReference>
<dbReference type="InterPro" id="IPR021158">
    <property type="entry name" value="Pept_M10A_Zn_BS"/>
</dbReference>
<evidence type="ECO:0000313" key="14">
    <source>
        <dbReference type="EMBL" id="CAC5403713.1"/>
    </source>
</evidence>
<keyword evidence="4 12" id="KW-0732">Signal</keyword>
<dbReference type="InterPro" id="IPR006026">
    <property type="entry name" value="Peptidase_Metallo"/>
</dbReference>
<keyword evidence="6 10" id="KW-0862">Zinc</keyword>
<feature type="binding site" evidence="11">
    <location>
        <position position="176"/>
    </location>
    <ligand>
        <name>Zn(2+)</name>
        <dbReference type="ChEBI" id="CHEBI:29105"/>
        <label>1</label>
    </ligand>
</feature>
<keyword evidence="7" id="KW-0482">Metalloprotease</keyword>
<keyword evidence="8" id="KW-0865">Zymogen</keyword>
<dbReference type="GO" id="GO:0030574">
    <property type="term" value="P:collagen catabolic process"/>
    <property type="evidence" value="ECO:0007669"/>
    <property type="project" value="TreeGrafter"/>
</dbReference>
<dbReference type="SMART" id="SM00235">
    <property type="entry name" value="ZnMc"/>
    <property type="match status" value="1"/>
</dbReference>
<reference evidence="14 15" key="1">
    <citation type="submission" date="2020-06" db="EMBL/GenBank/DDBJ databases">
        <authorList>
            <person name="Li R."/>
            <person name="Bekaert M."/>
        </authorList>
    </citation>
    <scope>NUCLEOTIDE SEQUENCE [LARGE SCALE GENOMIC DNA]</scope>
    <source>
        <strain evidence="15">wild</strain>
    </source>
</reference>
<feature type="binding site" evidence="11">
    <location>
        <position position="164"/>
    </location>
    <ligand>
        <name>Ca(2+)</name>
        <dbReference type="ChEBI" id="CHEBI:29108"/>
        <label>2</label>
    </ligand>
</feature>
<dbReference type="Gene3D" id="3.40.390.10">
    <property type="entry name" value="Collagenase (Catalytic Domain)"/>
    <property type="match status" value="1"/>
</dbReference>
<keyword evidence="3 10" id="KW-0479">Metal-binding</keyword>
<feature type="binding site" evidence="11">
    <location>
        <position position="182"/>
    </location>
    <ligand>
        <name>Ca(2+)</name>
        <dbReference type="ChEBI" id="CHEBI:29108"/>
        <label>3</label>
    </ligand>
</feature>
<feature type="binding site" evidence="11">
    <location>
        <position position="130"/>
    </location>
    <ligand>
        <name>Ca(2+)</name>
        <dbReference type="ChEBI" id="CHEBI:29108"/>
        <label>1</label>
    </ligand>
</feature>
<gene>
    <name evidence="14" type="ORF">MCOR_37583</name>
</gene>
<feature type="signal peptide" evidence="12">
    <location>
        <begin position="1"/>
        <end position="18"/>
    </location>
</feature>
<protein>
    <submittedName>
        <fullName evidence="14">MMP14</fullName>
        <ecNumber evidence="14">3.4.24.80</ecNumber>
    </submittedName>
</protein>
<dbReference type="GO" id="GO:0031012">
    <property type="term" value="C:extracellular matrix"/>
    <property type="evidence" value="ECO:0007669"/>
    <property type="project" value="InterPro"/>
</dbReference>
<feature type="binding site" evidence="10">
    <location>
        <position position="221"/>
    </location>
    <ligand>
        <name>Zn(2+)</name>
        <dbReference type="ChEBI" id="CHEBI:29105"/>
        <label>2</label>
        <note>catalytic</note>
    </ligand>
</feature>
<feature type="binding site" evidence="11">
    <location>
        <position position="181"/>
    </location>
    <ligand>
        <name>Ca(2+)</name>
        <dbReference type="ChEBI" id="CHEBI:29108"/>
        <label>3</label>
    </ligand>
</feature>
<dbReference type="GO" id="GO:0030198">
    <property type="term" value="P:extracellular matrix organization"/>
    <property type="evidence" value="ECO:0007669"/>
    <property type="project" value="TreeGrafter"/>
</dbReference>
<dbReference type="InterPro" id="IPR002477">
    <property type="entry name" value="Peptidoglycan-bd-like"/>
</dbReference>
<feature type="binding site" evidence="11">
    <location>
        <position position="204"/>
    </location>
    <ligand>
        <name>Ca(2+)</name>
        <dbReference type="ChEBI" id="CHEBI:29108"/>
        <label>3</label>
    </ligand>
</feature>
<dbReference type="Pfam" id="PF00413">
    <property type="entry name" value="Peptidase_M10"/>
    <property type="match status" value="1"/>
</dbReference>
<keyword evidence="2" id="KW-0645">Protease</keyword>
<feature type="binding site" evidence="11">
    <location>
        <position position="204"/>
    </location>
    <ligand>
        <name>Ca(2+)</name>
        <dbReference type="ChEBI" id="CHEBI:29108"/>
        <label>1</label>
    </ligand>
</feature>
<dbReference type="AlphaFoldDB" id="A0A6J8D4R0"/>
<evidence type="ECO:0000256" key="2">
    <source>
        <dbReference type="ARBA" id="ARBA00022670"/>
    </source>
</evidence>
<dbReference type="GO" id="GO:0005615">
    <property type="term" value="C:extracellular space"/>
    <property type="evidence" value="ECO:0007669"/>
    <property type="project" value="TreeGrafter"/>
</dbReference>
<feature type="binding site" evidence="10">
    <location>
        <position position="231"/>
    </location>
    <ligand>
        <name>Zn(2+)</name>
        <dbReference type="ChEBI" id="CHEBI:29105"/>
        <label>2</label>
        <note>catalytic</note>
    </ligand>
</feature>
<dbReference type="PANTHER" id="PTHR10201:SF331">
    <property type="entry name" value="MATRIX METALLOPROTEINASE-14-LIKE ISOFORM X1"/>
    <property type="match status" value="1"/>
</dbReference>
<dbReference type="PIRSF" id="PIRSF001191">
    <property type="entry name" value="Peptidase_M10A_matrix"/>
    <property type="match status" value="1"/>
</dbReference>
<sequence>MRFCNCLIFCFICSFSNGNSVHRGTRQAGEFNLDEYLQKFGYMEKQNVTERTGGTFGSAPSRAVSLREFQRWNSLPVTGTLDDTTMEFMNRPRCGLPDPKIPMGVVKPFVLGPKWNIKSLTYRMISTTTDLSAAPARSELARAFKFWTDVADIEITETSSSNSDIVISFETGDHNDGSPFDGAGGVLAHAFFPTGGVCHFDEGETWVINGTGIDLFTVGAHEIGHLLGLDHFNDRSALMYPFYGGYIADYTIPADDKAAIIAHYGARLTSDGVTENDVVTQSALTTETANDMVTINSTASASQVIRTPHHLTKHNNYFVSF</sequence>
<dbReference type="Proteomes" id="UP000507470">
    <property type="component" value="Unassembled WGS sequence"/>
</dbReference>
<keyword evidence="15" id="KW-1185">Reference proteome</keyword>
<dbReference type="InterPro" id="IPR021190">
    <property type="entry name" value="Pept_M10A"/>
</dbReference>
<feature type="domain" description="Peptidase metallopeptidase" evidence="13">
    <location>
        <begin position="111"/>
        <end position="266"/>
    </location>
</feature>
<evidence type="ECO:0000256" key="7">
    <source>
        <dbReference type="ARBA" id="ARBA00023049"/>
    </source>
</evidence>
<evidence type="ECO:0000256" key="5">
    <source>
        <dbReference type="ARBA" id="ARBA00022801"/>
    </source>
</evidence>
<dbReference type="InterPro" id="IPR033739">
    <property type="entry name" value="M10A_MMP"/>
</dbReference>
<name>A0A6J8D4R0_MYTCO</name>
<evidence type="ECO:0000256" key="10">
    <source>
        <dbReference type="PIRSR" id="PIRSR001191-2"/>
    </source>
</evidence>
<evidence type="ECO:0000256" key="1">
    <source>
        <dbReference type="ARBA" id="ARBA00010370"/>
    </source>
</evidence>
<feature type="binding site" description="in inhibited form" evidence="11">
    <location>
        <position position="94"/>
    </location>
    <ligand>
        <name>Zn(2+)</name>
        <dbReference type="ChEBI" id="CHEBI:29105"/>
        <label>2</label>
        <note>catalytic</note>
    </ligand>
</feature>
<evidence type="ECO:0000256" key="9">
    <source>
        <dbReference type="PIRSR" id="PIRSR001191-1"/>
    </source>
</evidence>
<feature type="binding site" evidence="11">
    <location>
        <position position="195"/>
    </location>
    <ligand>
        <name>Ca(2+)</name>
        <dbReference type="ChEBI" id="CHEBI:29108"/>
        <label>2</label>
    </ligand>
</feature>
<dbReference type="SUPFAM" id="SSF55486">
    <property type="entry name" value="Metalloproteases ('zincins'), catalytic domain"/>
    <property type="match status" value="1"/>
</dbReference>
<accession>A0A6J8D4R0</accession>
<dbReference type="GO" id="GO:0008270">
    <property type="term" value="F:zinc ion binding"/>
    <property type="evidence" value="ECO:0007669"/>
    <property type="project" value="InterPro"/>
</dbReference>
<dbReference type="PANTHER" id="PTHR10201">
    <property type="entry name" value="MATRIX METALLOPROTEINASE"/>
    <property type="match status" value="1"/>
</dbReference>
<evidence type="ECO:0000256" key="8">
    <source>
        <dbReference type="ARBA" id="ARBA00023145"/>
    </source>
</evidence>
<feature type="binding site" evidence="11">
    <location>
        <position position="174"/>
    </location>
    <ligand>
        <name>Zn(2+)</name>
        <dbReference type="ChEBI" id="CHEBI:29105"/>
        <label>1</label>
    </ligand>
</feature>
<dbReference type="Pfam" id="PF01471">
    <property type="entry name" value="PG_binding_1"/>
    <property type="match status" value="1"/>
</dbReference>
<comment type="cofactor">
    <cofactor evidence="11">
        <name>Zn(2+)</name>
        <dbReference type="ChEBI" id="CHEBI:29105"/>
    </cofactor>
    <text evidence="11">Binds 2 Zn(2+) ions per subunit.</text>
</comment>
<feature type="binding site" evidence="10">
    <location>
        <position position="225"/>
    </location>
    <ligand>
        <name>Zn(2+)</name>
        <dbReference type="ChEBI" id="CHEBI:29105"/>
        <label>2</label>
        <note>catalytic</note>
    </ligand>
</feature>
<evidence type="ECO:0000259" key="13">
    <source>
        <dbReference type="SMART" id="SM00235"/>
    </source>
</evidence>
<evidence type="ECO:0000313" key="15">
    <source>
        <dbReference type="Proteomes" id="UP000507470"/>
    </source>
</evidence>
<dbReference type="EMBL" id="CACVKT020006824">
    <property type="protein sequence ID" value="CAC5403713.1"/>
    <property type="molecule type" value="Genomic_DNA"/>
</dbReference>